<dbReference type="PANTHER" id="PTHR36234">
    <property type="entry name" value="LYSYL ENDOPEPTIDASE"/>
    <property type="match status" value="1"/>
</dbReference>
<feature type="region of interest" description="Disordered" evidence="2">
    <location>
        <begin position="409"/>
        <end position="428"/>
    </location>
</feature>
<evidence type="ECO:0000256" key="1">
    <source>
        <dbReference type="SAM" id="Coils"/>
    </source>
</evidence>
<name>A3K9M8_SAGS3</name>
<dbReference type="eggNOG" id="COG3591">
    <property type="taxonomic scope" value="Bacteria"/>
</dbReference>
<feature type="domain" description="Peptidoglycan binding-like" evidence="3">
    <location>
        <begin position="437"/>
        <end position="491"/>
    </location>
</feature>
<proteinExistence type="predicted"/>
<dbReference type="eggNOG" id="COG3409">
    <property type="taxonomic scope" value="Bacteria"/>
</dbReference>
<organism evidence="4 5">
    <name type="scientific">Sagittula stellata (strain ATCC 700073 / DSM 11524 / E-37)</name>
    <dbReference type="NCBI Taxonomy" id="388399"/>
    <lineage>
        <taxon>Bacteria</taxon>
        <taxon>Pseudomonadati</taxon>
        <taxon>Pseudomonadota</taxon>
        <taxon>Alphaproteobacteria</taxon>
        <taxon>Rhodobacterales</taxon>
        <taxon>Roseobacteraceae</taxon>
        <taxon>Sagittula</taxon>
    </lineage>
</organism>
<keyword evidence="1" id="KW-0175">Coiled coil</keyword>
<dbReference type="Gene3D" id="2.40.10.10">
    <property type="entry name" value="Trypsin-like serine proteases"/>
    <property type="match status" value="2"/>
</dbReference>
<protein>
    <submittedName>
        <fullName evidence="4">PKD repeat protein</fullName>
    </submittedName>
</protein>
<evidence type="ECO:0000256" key="2">
    <source>
        <dbReference type="SAM" id="MobiDB-lite"/>
    </source>
</evidence>
<dbReference type="Proteomes" id="UP000005713">
    <property type="component" value="Unassembled WGS sequence"/>
</dbReference>
<dbReference type="EMBL" id="AAYA01000018">
    <property type="protein sequence ID" value="EBA06172.1"/>
    <property type="molecule type" value="Genomic_DNA"/>
</dbReference>
<dbReference type="Pfam" id="PF13365">
    <property type="entry name" value="Trypsin_2"/>
    <property type="match status" value="1"/>
</dbReference>
<dbReference type="Pfam" id="PF01471">
    <property type="entry name" value="PG_binding_1"/>
    <property type="match status" value="1"/>
</dbReference>
<evidence type="ECO:0000313" key="4">
    <source>
        <dbReference type="EMBL" id="EBA06172.1"/>
    </source>
</evidence>
<comment type="caution">
    <text evidence="4">The sequence shown here is derived from an EMBL/GenBank/DDBJ whole genome shotgun (WGS) entry which is preliminary data.</text>
</comment>
<accession>A3K9M8</accession>
<dbReference type="AlphaFoldDB" id="A3K9M8"/>
<dbReference type="InterPro" id="IPR009003">
    <property type="entry name" value="Peptidase_S1_PA"/>
</dbReference>
<gene>
    <name evidence="4" type="ORF">SSE37_05937</name>
</gene>
<feature type="coiled-coil region" evidence="1">
    <location>
        <begin position="272"/>
        <end position="324"/>
    </location>
</feature>
<dbReference type="InterPro" id="IPR043504">
    <property type="entry name" value="Peptidase_S1_PA_chymotrypsin"/>
</dbReference>
<sequence length="632" mass="67925">MSGVLLLAQAAPAQDLLMFDASTFGNAVLSRNQSALAGAELEAQIGDYNNEFISNYGATSVFARTGRPVGRLDILTDKGHAPCTAFLVDGNRLVTNHHCVPGILDNDRLGASAIIAVQIRLGYVRDGIEDGTRMFHVNPIPLETNKDLDYSVLQVVGGDANAEFGALDLSAALPGDRDPLWVIGHPMGEAQRISREKCQTDSPAVASGRLRHTCDTLPGNSGSPVIDADLKQVVALHHAGSRAGAVNFAVPMADILATSNLLKASVQTDVVRDDIEAERARLAAEKAALADEKARILAEAEAERQRLAAEAEAARAAAARATAEQADSAAARATVARESRANTALLAALGVADSTARSAALQQVIQDHPATMAAQAAQLALTQLDSPAPAPRATKPEPASRGSDNRFAALLNTPVPSPDTAPELSPEEAEAALAFSREEYRDIQHTLDALGYGLGEPDGLFGPASRSAVRAFQKENLIEESGYLSASLLDRIADEYNGAPATLDGTYRIFIRRRWDDAYHRRKPDPAYRPGKIETIGSVAIRVENGRTDVLGFQDLARVESDAYKDLRVSLSPDGRLKLRSTINFLFGKPRPKVLDLNEQLAKRWTTGRAITFEDGEWDESFHINIRVMRQE</sequence>
<keyword evidence="5" id="KW-1185">Reference proteome</keyword>
<dbReference type="InterPro" id="IPR036366">
    <property type="entry name" value="PGBDSf"/>
</dbReference>
<dbReference type="InterPro" id="IPR036365">
    <property type="entry name" value="PGBD-like_sf"/>
</dbReference>
<evidence type="ECO:0000313" key="5">
    <source>
        <dbReference type="Proteomes" id="UP000005713"/>
    </source>
</evidence>
<dbReference type="SUPFAM" id="SSF50494">
    <property type="entry name" value="Trypsin-like serine proteases"/>
    <property type="match status" value="1"/>
</dbReference>
<reference evidence="4 5" key="1">
    <citation type="submission" date="2006-06" db="EMBL/GenBank/DDBJ databases">
        <authorList>
            <person name="Moran M.A."/>
            <person name="Ferriera S."/>
            <person name="Johnson J."/>
            <person name="Kravitz S."/>
            <person name="Beeson K."/>
            <person name="Sutton G."/>
            <person name="Rogers Y.-H."/>
            <person name="Friedman R."/>
            <person name="Frazier M."/>
            <person name="Venter J.C."/>
        </authorList>
    </citation>
    <scope>NUCLEOTIDE SEQUENCE [LARGE SCALE GENOMIC DNA]</scope>
    <source>
        <strain evidence="4 5">E-37</strain>
    </source>
</reference>
<dbReference type="Gene3D" id="1.10.101.10">
    <property type="entry name" value="PGBD-like superfamily/PGBD"/>
    <property type="match status" value="1"/>
</dbReference>
<evidence type="ECO:0000259" key="3">
    <source>
        <dbReference type="Pfam" id="PF01471"/>
    </source>
</evidence>
<dbReference type="PANTHER" id="PTHR36234:SF5">
    <property type="entry name" value="LYSYL ENDOPEPTIDASE"/>
    <property type="match status" value="1"/>
</dbReference>
<dbReference type="SUPFAM" id="SSF47090">
    <property type="entry name" value="PGBD-like"/>
    <property type="match status" value="1"/>
</dbReference>
<dbReference type="InterPro" id="IPR002477">
    <property type="entry name" value="Peptidoglycan-bd-like"/>
</dbReference>